<evidence type="ECO:0000313" key="2">
    <source>
        <dbReference type="Proteomes" id="UP000824260"/>
    </source>
</evidence>
<dbReference type="AlphaFoldDB" id="A0A9D1CXG8"/>
<dbReference type="EMBL" id="DVFZ01000128">
    <property type="protein sequence ID" value="HIQ84127.1"/>
    <property type="molecule type" value="Genomic_DNA"/>
</dbReference>
<comment type="caution">
    <text evidence="1">The sequence shown here is derived from an EMBL/GenBank/DDBJ whole genome shotgun (WGS) entry which is preliminary data.</text>
</comment>
<feature type="non-terminal residue" evidence="1">
    <location>
        <position position="1"/>
    </location>
</feature>
<evidence type="ECO:0000313" key="1">
    <source>
        <dbReference type="EMBL" id="HIQ84127.1"/>
    </source>
</evidence>
<dbReference type="Proteomes" id="UP000824260">
    <property type="component" value="Unassembled WGS sequence"/>
</dbReference>
<accession>A0A9D1CXG8</accession>
<organism evidence="1 2">
    <name type="scientific">Candidatus Pullichristensenella stercorigallinarum</name>
    <dbReference type="NCBI Taxonomy" id="2840909"/>
    <lineage>
        <taxon>Bacteria</taxon>
        <taxon>Bacillati</taxon>
        <taxon>Bacillota</taxon>
        <taxon>Clostridia</taxon>
        <taxon>Candidatus Pullichristensenella</taxon>
    </lineage>
</organism>
<reference evidence="1" key="1">
    <citation type="submission" date="2020-10" db="EMBL/GenBank/DDBJ databases">
        <authorList>
            <person name="Gilroy R."/>
        </authorList>
    </citation>
    <scope>NUCLEOTIDE SEQUENCE</scope>
    <source>
        <strain evidence="1">ChiSjej6B24-2974</strain>
    </source>
</reference>
<reference evidence="1" key="2">
    <citation type="journal article" date="2021" name="PeerJ">
        <title>Extensive microbial diversity within the chicken gut microbiome revealed by metagenomics and culture.</title>
        <authorList>
            <person name="Gilroy R."/>
            <person name="Ravi A."/>
            <person name="Getino M."/>
            <person name="Pursley I."/>
            <person name="Horton D.L."/>
            <person name="Alikhan N.F."/>
            <person name="Baker D."/>
            <person name="Gharbi K."/>
            <person name="Hall N."/>
            <person name="Watson M."/>
            <person name="Adriaenssens E.M."/>
            <person name="Foster-Nyarko E."/>
            <person name="Jarju S."/>
            <person name="Secka A."/>
            <person name="Antonio M."/>
            <person name="Oren A."/>
            <person name="Chaudhuri R.R."/>
            <person name="La Ragione R."/>
            <person name="Hildebrand F."/>
            <person name="Pallen M.J."/>
        </authorList>
    </citation>
    <scope>NUCLEOTIDE SEQUENCE</scope>
    <source>
        <strain evidence="1">ChiSjej6B24-2974</strain>
    </source>
</reference>
<name>A0A9D1CXG8_9FIRM</name>
<gene>
    <name evidence="1" type="ORF">IAA52_13640</name>
</gene>
<sequence>HRAQEETANWLRKNARDMSFTGLCDDLRHTTALFPYEFSGPDGKYYATWENGLKIIAEGQSILIPESDLSDLWDHIRVQGIVETGEDNTPKAVFYRMLNQLGYLSPVRILSQDGIHAKDGYQSNEGYGRAFELRGEMA</sequence>
<protein>
    <submittedName>
        <fullName evidence="1">Uncharacterized protein</fullName>
    </submittedName>
</protein>
<proteinExistence type="predicted"/>